<dbReference type="PROSITE" id="PS50893">
    <property type="entry name" value="ABC_TRANSPORTER_2"/>
    <property type="match status" value="1"/>
</dbReference>
<keyword evidence="2" id="KW-1003">Cell membrane</keyword>
<evidence type="ECO:0000313" key="9">
    <source>
        <dbReference type="EMBL" id="MFC7268011.1"/>
    </source>
</evidence>
<dbReference type="InterPro" id="IPR003593">
    <property type="entry name" value="AAA+_ATPase"/>
</dbReference>
<keyword evidence="5 9" id="KW-0067">ATP-binding</keyword>
<dbReference type="Pfam" id="PF03459">
    <property type="entry name" value="TOBE"/>
    <property type="match status" value="1"/>
</dbReference>
<evidence type="ECO:0000256" key="2">
    <source>
        <dbReference type="ARBA" id="ARBA00022475"/>
    </source>
</evidence>
<dbReference type="PROSITE" id="PS00211">
    <property type="entry name" value="ABC_TRANSPORTER_1"/>
    <property type="match status" value="1"/>
</dbReference>
<evidence type="ECO:0000256" key="1">
    <source>
        <dbReference type="ARBA" id="ARBA00022448"/>
    </source>
</evidence>
<dbReference type="PANTHER" id="PTHR42781:SF1">
    <property type="entry name" value="THIAMINE IMPORT ATP-BINDING PROTEIN THIQ"/>
    <property type="match status" value="1"/>
</dbReference>
<keyword evidence="7" id="KW-0472">Membrane</keyword>
<evidence type="ECO:0000256" key="4">
    <source>
        <dbReference type="ARBA" id="ARBA00022741"/>
    </source>
</evidence>
<protein>
    <submittedName>
        <fullName evidence="9">Sulfate/molybdate ABC transporter ATP-binding protein</fullName>
    </submittedName>
</protein>
<dbReference type="SMART" id="SM00382">
    <property type="entry name" value="AAA"/>
    <property type="match status" value="1"/>
</dbReference>
<evidence type="ECO:0000313" key="10">
    <source>
        <dbReference type="Proteomes" id="UP001596507"/>
    </source>
</evidence>
<dbReference type="Proteomes" id="UP001596507">
    <property type="component" value="Unassembled WGS sequence"/>
</dbReference>
<keyword evidence="10" id="KW-1185">Reference proteome</keyword>
<dbReference type="Pfam" id="PF00005">
    <property type="entry name" value="ABC_tran"/>
    <property type="match status" value="1"/>
</dbReference>
<name>A0ABW2HC28_9MICO</name>
<dbReference type="SUPFAM" id="SSF50331">
    <property type="entry name" value="MOP-like"/>
    <property type="match status" value="1"/>
</dbReference>
<dbReference type="Gene3D" id="3.40.50.300">
    <property type="entry name" value="P-loop containing nucleotide triphosphate hydrolases"/>
    <property type="match status" value="1"/>
</dbReference>
<dbReference type="InterPro" id="IPR017871">
    <property type="entry name" value="ABC_transporter-like_CS"/>
</dbReference>
<dbReference type="InterPro" id="IPR003439">
    <property type="entry name" value="ABC_transporter-like_ATP-bd"/>
</dbReference>
<proteinExistence type="predicted"/>
<evidence type="ECO:0000256" key="6">
    <source>
        <dbReference type="ARBA" id="ARBA00022967"/>
    </source>
</evidence>
<dbReference type="InterPro" id="IPR050093">
    <property type="entry name" value="ABC_SmlMolc_Importer"/>
</dbReference>
<evidence type="ECO:0000256" key="5">
    <source>
        <dbReference type="ARBA" id="ARBA00022840"/>
    </source>
</evidence>
<dbReference type="GO" id="GO:0005524">
    <property type="term" value="F:ATP binding"/>
    <property type="evidence" value="ECO:0007669"/>
    <property type="project" value="UniProtKB-KW"/>
</dbReference>
<dbReference type="SUPFAM" id="SSF52540">
    <property type="entry name" value="P-loop containing nucleoside triphosphate hydrolases"/>
    <property type="match status" value="1"/>
</dbReference>
<organism evidence="9 10">
    <name type="scientific">Microbacterium fluvii</name>
    <dbReference type="NCBI Taxonomy" id="415215"/>
    <lineage>
        <taxon>Bacteria</taxon>
        <taxon>Bacillati</taxon>
        <taxon>Actinomycetota</taxon>
        <taxon>Actinomycetes</taxon>
        <taxon>Micrococcales</taxon>
        <taxon>Microbacteriaceae</taxon>
        <taxon>Microbacterium</taxon>
    </lineage>
</organism>
<comment type="caution">
    <text evidence="9">The sequence shown here is derived from an EMBL/GenBank/DDBJ whole genome shotgun (WGS) entry which is preliminary data.</text>
</comment>
<evidence type="ECO:0000256" key="3">
    <source>
        <dbReference type="ARBA" id="ARBA00022519"/>
    </source>
</evidence>
<dbReference type="RefSeq" id="WP_262872931.1">
    <property type="nucleotide sequence ID" value="NZ_BAABKW010000005.1"/>
</dbReference>
<evidence type="ECO:0000256" key="7">
    <source>
        <dbReference type="ARBA" id="ARBA00023136"/>
    </source>
</evidence>
<dbReference type="InterPro" id="IPR008995">
    <property type="entry name" value="Mo/tungstate-bd_C_term_dom"/>
</dbReference>
<gene>
    <name evidence="9" type="ORF">ACFQRL_03425</name>
</gene>
<dbReference type="PANTHER" id="PTHR42781">
    <property type="entry name" value="SPERMIDINE/PUTRESCINE IMPORT ATP-BINDING PROTEIN POTA"/>
    <property type="match status" value="1"/>
</dbReference>
<dbReference type="EMBL" id="JBHTBE010000001">
    <property type="protein sequence ID" value="MFC7268011.1"/>
    <property type="molecule type" value="Genomic_DNA"/>
</dbReference>
<sequence>MTGGALRAHVVAPRKGGFRLDAEVSAAPGEIVGVMGPSGAGKSTLLAVIAGLLRPESGTVQLDGVDLQRRRVPASRRGIVLLGQEPHLFPHMTARQNVGFGLRARGVEREQAARSADEWLWNVGLDGFGDHAPRELSGGQQQRVALARALATEPRLLLLDEPLTALDAETAGDIRALLHHQLVSTRTTALVVTHDTVDAVALAQRLVVIEAGAVTQQGPVREVLAAPATRFVAVAAGVNRVQGTARAGAWHSGGEPAVVLTARAHTKVADGAALAALVRPGSVVLERPADLSWTGALRLARVEEVTPNTWLARIVRLEQTPAGVRVHTAEPRFAVDLPVDRVAELQLTPGDPVRLSVKPSDVRLLPV</sequence>
<accession>A0ABW2HC28</accession>
<dbReference type="InterPro" id="IPR005116">
    <property type="entry name" value="Transp-assoc_OB_typ1"/>
</dbReference>
<dbReference type="InterPro" id="IPR027417">
    <property type="entry name" value="P-loop_NTPase"/>
</dbReference>
<reference evidence="10" key="1">
    <citation type="journal article" date="2019" name="Int. J. Syst. Evol. Microbiol.">
        <title>The Global Catalogue of Microorganisms (GCM) 10K type strain sequencing project: providing services to taxonomists for standard genome sequencing and annotation.</title>
        <authorList>
            <consortium name="The Broad Institute Genomics Platform"/>
            <consortium name="The Broad Institute Genome Sequencing Center for Infectious Disease"/>
            <person name="Wu L."/>
            <person name="Ma J."/>
        </authorList>
    </citation>
    <scope>NUCLEOTIDE SEQUENCE [LARGE SCALE GENOMIC DNA]</scope>
    <source>
        <strain evidence="10">CGMCC 1.15772</strain>
    </source>
</reference>
<keyword evidence="1" id="KW-0813">Transport</keyword>
<keyword evidence="6" id="KW-1278">Translocase</keyword>
<feature type="domain" description="ABC transporter" evidence="8">
    <location>
        <begin position="6"/>
        <end position="236"/>
    </location>
</feature>
<keyword evidence="3" id="KW-0997">Cell inner membrane</keyword>
<keyword evidence="4" id="KW-0547">Nucleotide-binding</keyword>
<evidence type="ECO:0000259" key="8">
    <source>
        <dbReference type="PROSITE" id="PS50893"/>
    </source>
</evidence>